<gene>
    <name evidence="1" type="ORF">L3X38_032460</name>
</gene>
<dbReference type="EMBL" id="JAJFAZ020000006">
    <property type="protein sequence ID" value="KAI5323388.1"/>
    <property type="molecule type" value="Genomic_DNA"/>
</dbReference>
<name>A0AAD4VEE7_PRUDU</name>
<comment type="caution">
    <text evidence="1">The sequence shown here is derived from an EMBL/GenBank/DDBJ whole genome shotgun (WGS) entry which is preliminary data.</text>
</comment>
<protein>
    <submittedName>
        <fullName evidence="1">Uncharacterized protein</fullName>
    </submittedName>
</protein>
<dbReference type="Proteomes" id="UP001054821">
    <property type="component" value="Chromosome 6"/>
</dbReference>
<dbReference type="AlphaFoldDB" id="A0AAD4VEE7"/>
<keyword evidence="2" id="KW-1185">Reference proteome</keyword>
<proteinExistence type="predicted"/>
<organism evidence="1 2">
    <name type="scientific">Prunus dulcis</name>
    <name type="common">Almond</name>
    <name type="synonym">Amygdalus dulcis</name>
    <dbReference type="NCBI Taxonomy" id="3755"/>
    <lineage>
        <taxon>Eukaryota</taxon>
        <taxon>Viridiplantae</taxon>
        <taxon>Streptophyta</taxon>
        <taxon>Embryophyta</taxon>
        <taxon>Tracheophyta</taxon>
        <taxon>Spermatophyta</taxon>
        <taxon>Magnoliopsida</taxon>
        <taxon>eudicotyledons</taxon>
        <taxon>Gunneridae</taxon>
        <taxon>Pentapetalae</taxon>
        <taxon>rosids</taxon>
        <taxon>fabids</taxon>
        <taxon>Rosales</taxon>
        <taxon>Rosaceae</taxon>
        <taxon>Amygdaloideae</taxon>
        <taxon>Amygdaleae</taxon>
        <taxon>Prunus</taxon>
    </lineage>
</organism>
<sequence length="115" mass="12295">MASFLIASSFAKRRPASNASYSASLFKVGKPSVIACSNKVSFGVVITTPAPAPFWFDPPSTRNCHISLGWLGSGAVPSAFELSFFWLTNFSFSADGVDFATKSAKAWAFIAVFAR</sequence>
<evidence type="ECO:0000313" key="2">
    <source>
        <dbReference type="Proteomes" id="UP001054821"/>
    </source>
</evidence>
<accession>A0AAD4VEE7</accession>
<evidence type="ECO:0000313" key="1">
    <source>
        <dbReference type="EMBL" id="KAI5323388.1"/>
    </source>
</evidence>
<reference evidence="1 2" key="1">
    <citation type="journal article" date="2022" name="G3 (Bethesda)">
        <title>Whole-genome sequence and methylome profiling of the almond [Prunus dulcis (Mill.) D.A. Webb] cultivar 'Nonpareil'.</title>
        <authorList>
            <person name="D'Amico-Willman K.M."/>
            <person name="Ouma W.Z."/>
            <person name="Meulia T."/>
            <person name="Sideli G.M."/>
            <person name="Gradziel T.M."/>
            <person name="Fresnedo-Ramirez J."/>
        </authorList>
    </citation>
    <scope>NUCLEOTIDE SEQUENCE [LARGE SCALE GENOMIC DNA]</scope>
    <source>
        <strain evidence="1">Clone GOH B32 T37-40</strain>
    </source>
</reference>